<dbReference type="GO" id="GO:0016137">
    <property type="term" value="P:glycoside metabolic process"/>
    <property type="evidence" value="ECO:0007669"/>
    <property type="project" value="UniProtKB-ARBA"/>
</dbReference>
<protein>
    <submittedName>
        <fullName evidence="2">PIG-L family deacetylase</fullName>
    </submittedName>
</protein>
<dbReference type="RefSeq" id="WP_192143811.1">
    <property type="nucleotide sequence ID" value="NZ_JACYXZ010000003.1"/>
</dbReference>
<keyword evidence="3" id="KW-1185">Reference proteome</keyword>
<accession>A0A927Q2M2</accession>
<keyword evidence="1" id="KW-0862">Zinc</keyword>
<dbReference type="InterPro" id="IPR024078">
    <property type="entry name" value="LmbE-like_dom_sf"/>
</dbReference>
<comment type="caution">
    <text evidence="2">The sequence shown here is derived from an EMBL/GenBank/DDBJ whole genome shotgun (WGS) entry which is preliminary data.</text>
</comment>
<dbReference type="InterPro" id="IPR003737">
    <property type="entry name" value="GlcNAc_PI_deacetylase-related"/>
</dbReference>
<dbReference type="SUPFAM" id="SSF55298">
    <property type="entry name" value="YjgF-like"/>
    <property type="match status" value="1"/>
</dbReference>
<reference evidence="2" key="1">
    <citation type="submission" date="2020-09" db="EMBL/GenBank/DDBJ databases">
        <title>Nocardioides sp. strain MJB4 16S ribosomal RNA gene Genome sequencing and assembly.</title>
        <authorList>
            <person name="Kim I."/>
        </authorList>
    </citation>
    <scope>NUCLEOTIDE SEQUENCE</scope>
    <source>
        <strain evidence="2">MJB4</strain>
    </source>
</reference>
<sequence>MSADDLTLDEHGPLDEHGRLLHEDDLVAQLALSMARLEEALAEEGLGTRDLAELTVRTTEPEALGSALDVVEERLGRAPGRPRLRVEPVPGLAVPGMLVGLTGRLRPRTLMVVVAHPDDEAFGCGSVLAHASAHGLASVVVCATRGELGEPAPGSGVDPDRLPRVREAELRRACQLLGVGRVELLDYTDSGVAGDPAPGSLAAADPAELRDRVARLLDDVRPEVVVTLDASDGHRDHAAMRDATLAALDRAAHRPRRTYLFCLARSLMTEFTGDPTLGTPAEQITTLVDVSAHLDRRWQAIRTHASQVPPFDAMGPELQRGFLAVDRLRRVDPPWPGGPVETTWLPQVAAPR</sequence>
<evidence type="ECO:0000313" key="2">
    <source>
        <dbReference type="EMBL" id="MBD8870524.1"/>
    </source>
</evidence>
<organism evidence="2 3">
    <name type="scientific">Nocardioides donggukensis</name>
    <dbReference type="NCBI Taxonomy" id="2774019"/>
    <lineage>
        <taxon>Bacteria</taxon>
        <taxon>Bacillati</taxon>
        <taxon>Actinomycetota</taxon>
        <taxon>Actinomycetes</taxon>
        <taxon>Propionibacteriales</taxon>
        <taxon>Nocardioidaceae</taxon>
        <taxon>Nocardioides</taxon>
    </lineage>
</organism>
<dbReference type="Proteomes" id="UP000616839">
    <property type="component" value="Unassembled WGS sequence"/>
</dbReference>
<dbReference type="InterPro" id="IPR035959">
    <property type="entry name" value="RutC-like_sf"/>
</dbReference>
<dbReference type="SUPFAM" id="SSF102588">
    <property type="entry name" value="LmbE-like"/>
    <property type="match status" value="1"/>
</dbReference>
<gene>
    <name evidence="2" type="ORF">IE331_12890</name>
</gene>
<evidence type="ECO:0000256" key="1">
    <source>
        <dbReference type="ARBA" id="ARBA00022833"/>
    </source>
</evidence>
<dbReference type="Gene3D" id="3.30.1330.40">
    <property type="entry name" value="RutC-like"/>
    <property type="match status" value="1"/>
</dbReference>
<dbReference type="Pfam" id="PF02585">
    <property type="entry name" value="PIG-L"/>
    <property type="match status" value="1"/>
</dbReference>
<evidence type="ECO:0000313" key="3">
    <source>
        <dbReference type="Proteomes" id="UP000616839"/>
    </source>
</evidence>
<dbReference type="Gene3D" id="3.40.50.10320">
    <property type="entry name" value="LmbE-like"/>
    <property type="match status" value="1"/>
</dbReference>
<dbReference type="EMBL" id="JACYXZ010000003">
    <property type="protein sequence ID" value="MBD8870524.1"/>
    <property type="molecule type" value="Genomic_DNA"/>
</dbReference>
<dbReference type="PANTHER" id="PTHR12993">
    <property type="entry name" value="N-ACETYLGLUCOSAMINYL-PHOSPHATIDYLINOSITOL DE-N-ACETYLASE-RELATED"/>
    <property type="match status" value="1"/>
</dbReference>
<dbReference type="AlphaFoldDB" id="A0A927Q2M2"/>
<name>A0A927Q2M2_9ACTN</name>
<dbReference type="GO" id="GO:0016811">
    <property type="term" value="F:hydrolase activity, acting on carbon-nitrogen (but not peptide) bonds, in linear amides"/>
    <property type="evidence" value="ECO:0007669"/>
    <property type="project" value="TreeGrafter"/>
</dbReference>
<dbReference type="PANTHER" id="PTHR12993:SF11">
    <property type="entry name" value="N-ACETYLGLUCOSAMINYL-PHOSPHATIDYLINOSITOL DE-N-ACETYLASE"/>
    <property type="match status" value="1"/>
</dbReference>
<proteinExistence type="predicted"/>